<keyword evidence="2" id="KW-1185">Reference proteome</keyword>
<gene>
    <name evidence="1" type="ORF">PHLCEN_2v2346</name>
</gene>
<proteinExistence type="predicted"/>
<evidence type="ECO:0000313" key="2">
    <source>
        <dbReference type="Proteomes" id="UP000186601"/>
    </source>
</evidence>
<dbReference type="Proteomes" id="UP000186601">
    <property type="component" value="Unassembled WGS sequence"/>
</dbReference>
<dbReference type="EMBL" id="MLYV02000218">
    <property type="protein sequence ID" value="PSS31122.1"/>
    <property type="molecule type" value="Genomic_DNA"/>
</dbReference>
<dbReference type="AlphaFoldDB" id="A0A2R6RM82"/>
<sequence>MIVVATDYNFIVRIGMMVMVVVVSSAELGDGNRLVQKWYGQTGAAPSGVNIDVVVVACDDHSIVAAVMVVATGRTAVSMYMIVMAFDYNRILPVMVVAVMDMDVVIVPGDYHFVVTIAFHMVARRKLVADPNVANFEDSIHGVPRSLLKS</sequence>
<evidence type="ECO:0000313" key="1">
    <source>
        <dbReference type="EMBL" id="PSS31122.1"/>
    </source>
</evidence>
<reference evidence="1 2" key="1">
    <citation type="submission" date="2018-02" db="EMBL/GenBank/DDBJ databases">
        <title>Genome sequence of the basidiomycete white-rot fungus Phlebia centrifuga.</title>
        <authorList>
            <person name="Granchi Z."/>
            <person name="Peng M."/>
            <person name="de Vries R.P."/>
            <person name="Hilden K."/>
            <person name="Makela M.R."/>
            <person name="Grigoriev I."/>
            <person name="Riley R."/>
        </authorList>
    </citation>
    <scope>NUCLEOTIDE SEQUENCE [LARGE SCALE GENOMIC DNA]</scope>
    <source>
        <strain evidence="1 2">FBCC195</strain>
    </source>
</reference>
<accession>A0A2R6RM82</accession>
<protein>
    <submittedName>
        <fullName evidence="1">Uncharacterized protein</fullName>
    </submittedName>
</protein>
<organism evidence="1 2">
    <name type="scientific">Hermanssonia centrifuga</name>
    <dbReference type="NCBI Taxonomy" id="98765"/>
    <lineage>
        <taxon>Eukaryota</taxon>
        <taxon>Fungi</taxon>
        <taxon>Dikarya</taxon>
        <taxon>Basidiomycota</taxon>
        <taxon>Agaricomycotina</taxon>
        <taxon>Agaricomycetes</taxon>
        <taxon>Polyporales</taxon>
        <taxon>Meruliaceae</taxon>
        <taxon>Hermanssonia</taxon>
    </lineage>
</organism>
<name>A0A2R6RM82_9APHY</name>
<comment type="caution">
    <text evidence="1">The sequence shown here is derived from an EMBL/GenBank/DDBJ whole genome shotgun (WGS) entry which is preliminary data.</text>
</comment>